<dbReference type="InterPro" id="IPR018239">
    <property type="entry name" value="DNA_ligase_AS"/>
</dbReference>
<feature type="binding site" evidence="10">
    <location>
        <position position="428"/>
    </location>
    <ligand>
        <name>Zn(2+)</name>
        <dbReference type="ChEBI" id="CHEBI:29105"/>
    </ligand>
</feature>
<feature type="binding site" evidence="10">
    <location>
        <position position="149"/>
    </location>
    <ligand>
        <name>NAD(+)</name>
        <dbReference type="ChEBI" id="CHEBI:57540"/>
    </ligand>
</feature>
<keyword evidence="3 10" id="KW-0479">Metal-binding</keyword>
<feature type="binding site" evidence="10">
    <location>
        <position position="188"/>
    </location>
    <ligand>
        <name>NAD(+)</name>
        <dbReference type="ChEBI" id="CHEBI:57540"/>
    </ligand>
</feature>
<feature type="binding site" evidence="10">
    <location>
        <begin position="45"/>
        <end position="49"/>
    </location>
    <ligand>
        <name>NAD(+)</name>
        <dbReference type="ChEBI" id="CHEBI:57540"/>
    </ligand>
</feature>
<dbReference type="Proteomes" id="UP001240250">
    <property type="component" value="Unassembled WGS sequence"/>
</dbReference>
<keyword evidence="8 10" id="KW-0234">DNA repair</keyword>
<keyword evidence="5 10" id="KW-0862">Zinc</keyword>
<name>A0ABU0GFQ4_9CELL</name>
<dbReference type="Gene3D" id="3.40.50.10190">
    <property type="entry name" value="BRCT domain"/>
    <property type="match status" value="1"/>
</dbReference>
<feature type="compositionally biased region" description="Low complexity" evidence="11">
    <location>
        <begin position="835"/>
        <end position="846"/>
    </location>
</feature>
<dbReference type="Gene3D" id="3.30.470.30">
    <property type="entry name" value="DNA ligase/mRNA capping enzyme"/>
    <property type="match status" value="1"/>
</dbReference>
<evidence type="ECO:0000256" key="3">
    <source>
        <dbReference type="ARBA" id="ARBA00022723"/>
    </source>
</evidence>
<protein>
    <recommendedName>
        <fullName evidence="10">DNA ligase</fullName>
        <ecNumber evidence="10">6.5.1.2</ecNumber>
    </recommendedName>
    <alternativeName>
        <fullName evidence="10">Polydeoxyribonucleotide synthase [NAD(+)]</fullName>
    </alternativeName>
</protein>
<dbReference type="Pfam" id="PF01653">
    <property type="entry name" value="DNA_ligase_aden"/>
    <property type="match status" value="1"/>
</dbReference>
<evidence type="ECO:0000256" key="8">
    <source>
        <dbReference type="ARBA" id="ARBA00023204"/>
    </source>
</evidence>
<dbReference type="PROSITE" id="PS50172">
    <property type="entry name" value="BRCT"/>
    <property type="match status" value="1"/>
</dbReference>
<dbReference type="Pfam" id="PF12826">
    <property type="entry name" value="HHH_2"/>
    <property type="match status" value="1"/>
</dbReference>
<keyword evidence="7 10" id="KW-0520">NAD</keyword>
<evidence type="ECO:0000256" key="4">
    <source>
        <dbReference type="ARBA" id="ARBA00022763"/>
    </source>
</evidence>
<feature type="binding site" evidence="10">
    <location>
        <position position="126"/>
    </location>
    <ligand>
        <name>NAD(+)</name>
        <dbReference type="ChEBI" id="CHEBI:57540"/>
    </ligand>
</feature>
<dbReference type="EMBL" id="JAUSVM010000001">
    <property type="protein sequence ID" value="MDQ0424190.1"/>
    <property type="molecule type" value="Genomic_DNA"/>
</dbReference>
<comment type="caution">
    <text evidence="13">The sequence shown here is derived from an EMBL/GenBank/DDBJ whole genome shotgun (WGS) entry which is preliminary data.</text>
</comment>
<feature type="region of interest" description="Disordered" evidence="11">
    <location>
        <begin position="641"/>
        <end position="664"/>
    </location>
</feature>
<dbReference type="InterPro" id="IPR036420">
    <property type="entry name" value="BRCT_dom_sf"/>
</dbReference>
<gene>
    <name evidence="10" type="primary">ligA</name>
    <name evidence="13" type="ORF">JO380_000571</name>
</gene>
<dbReference type="CDD" id="cd17748">
    <property type="entry name" value="BRCT_DNA_ligase_like"/>
    <property type="match status" value="1"/>
</dbReference>
<dbReference type="Pfam" id="PF03119">
    <property type="entry name" value="DNA_ligase_ZBD"/>
    <property type="match status" value="1"/>
</dbReference>
<dbReference type="InterPro" id="IPR013840">
    <property type="entry name" value="DNAligase_N"/>
</dbReference>
<evidence type="ECO:0000256" key="9">
    <source>
        <dbReference type="ARBA" id="ARBA00034005"/>
    </source>
</evidence>
<comment type="similarity">
    <text evidence="10">Belongs to the NAD-dependent DNA ligase family. LigA subfamily.</text>
</comment>
<dbReference type="GO" id="GO:0003911">
    <property type="term" value="F:DNA ligase (NAD+) activity"/>
    <property type="evidence" value="ECO:0007669"/>
    <property type="project" value="UniProtKB-EC"/>
</dbReference>
<dbReference type="Gene3D" id="1.10.150.20">
    <property type="entry name" value="5' to 3' exonuclease, C-terminal subdomain"/>
    <property type="match status" value="2"/>
</dbReference>
<evidence type="ECO:0000256" key="11">
    <source>
        <dbReference type="SAM" id="MobiDB-lite"/>
    </source>
</evidence>
<dbReference type="InterPro" id="IPR004149">
    <property type="entry name" value="Znf_DNAligase_C4"/>
</dbReference>
<evidence type="ECO:0000259" key="12">
    <source>
        <dbReference type="PROSITE" id="PS50172"/>
    </source>
</evidence>
<dbReference type="RefSeq" id="WP_070320925.1">
    <property type="nucleotide sequence ID" value="NZ_JAUSVM010000001.1"/>
</dbReference>
<dbReference type="InterPro" id="IPR004150">
    <property type="entry name" value="NAD_DNA_ligase_OB"/>
</dbReference>
<sequence length="858" mass="92440">MSDPTPQTAERDVPAEARHRWTELAEQIRADQFAYYVRDAPSSSDAAYDERLRALEALEAEHPGLRTPDSPTQRVGGTFSTEFTAVDHVQRMLSLDNAFSRDDLLAWSQRVHRDLESDAPLAYLTELKIDGLAIALLYERGRLVRAATRGDGRTGEDVTLNVRTITTIPEVLGGDPATHPELIEIRGEVFLPVEAFRTLNEAQAAAGRPPFANPRNAAAGSLRQKDPRVTASRPLRMYAHGIGALTWGEGRGQGIERQSQVYELLAGWGVPTSSHTRVLDGLDEVWARIDHYGEHRHDVEHEIDGIVVKVDDIALQRRLGATSRAPRWAIAYKYPPEEVFTRLLAIEVGIGRTGRATPFGVMEPVTVAGSTVRQATLHNQDVVRLKDVRPGETVVLRKAGDVIPEIVGRAPQADEGERPPAWHMPAGCPECGTPLRPMREGDVDLRCPNAQGCPAQVRGRLEHIGSRGAFDIEVLGEVTAAALTQPEVPSTPPVPTEAYLFDLVRYGDDPTPDDVAHVRDVSLATLAQVEVVVRDAETGLPKEDEDGTVRRRTPFRRMLKHTKAQRAAAEAEGRVLREWEPSEAARTLLDQLELAKSKELWRVLVALSIRNVGPTAARALAQEFGSMRALREVVDATWWPDEPDATDVTGTAAGSGGQDALDLAGTDDERADTAAAVDDAAAAEDLAPDPHATHRAAAVARLSGVEGVGPTIAQSLLDWFGEPWHREVVDRWAAAGVLMEDVADASTPRTLEGVTVVVTGSLERFSRDGAKEAILARGGKASGSVSKKTDFVVVGENAGSKETKARELGLRILDEAGFETLLAGGPDAVGPPPATDGTATDGGTAAPDDEAAAPDDAS</sequence>
<feature type="binding site" evidence="10">
    <location>
        <position position="447"/>
    </location>
    <ligand>
        <name>Zn(2+)</name>
        <dbReference type="ChEBI" id="CHEBI:29105"/>
    </ligand>
</feature>
<dbReference type="InterPro" id="IPR001357">
    <property type="entry name" value="BRCT_dom"/>
</dbReference>
<dbReference type="PANTHER" id="PTHR23389">
    <property type="entry name" value="CHROMOSOME TRANSMISSION FIDELITY FACTOR 18"/>
    <property type="match status" value="1"/>
</dbReference>
<evidence type="ECO:0000256" key="5">
    <source>
        <dbReference type="ARBA" id="ARBA00022833"/>
    </source>
</evidence>
<dbReference type="SUPFAM" id="SSF50249">
    <property type="entry name" value="Nucleic acid-binding proteins"/>
    <property type="match status" value="1"/>
</dbReference>
<keyword evidence="14" id="KW-1185">Reference proteome</keyword>
<feature type="binding site" evidence="10">
    <location>
        <position position="431"/>
    </location>
    <ligand>
        <name>Zn(2+)</name>
        <dbReference type="ChEBI" id="CHEBI:29105"/>
    </ligand>
</feature>
<dbReference type="InterPro" id="IPR010994">
    <property type="entry name" value="RuvA_2-like"/>
</dbReference>
<evidence type="ECO:0000256" key="7">
    <source>
        <dbReference type="ARBA" id="ARBA00023027"/>
    </source>
</evidence>
<keyword evidence="2 10" id="KW-0235">DNA replication</keyword>
<keyword evidence="10" id="KW-0464">Manganese</keyword>
<dbReference type="SMART" id="SM00532">
    <property type="entry name" value="LIGANc"/>
    <property type="match status" value="1"/>
</dbReference>
<feature type="compositionally biased region" description="Acidic residues" evidence="11">
    <location>
        <begin position="847"/>
        <end position="858"/>
    </location>
</feature>
<comment type="function">
    <text evidence="10">DNA ligase that catalyzes the formation of phosphodiester linkages between 5'-phosphoryl and 3'-hydroxyl groups in double-stranded DNA using NAD as a coenzyme and as the energy source for the reaction. It is essential for DNA replication and repair of damaged DNA.</text>
</comment>
<dbReference type="SUPFAM" id="SSF47781">
    <property type="entry name" value="RuvA domain 2-like"/>
    <property type="match status" value="1"/>
</dbReference>
<feature type="domain" description="BRCT" evidence="12">
    <location>
        <begin position="746"/>
        <end position="815"/>
    </location>
</feature>
<feature type="region of interest" description="Disordered" evidence="11">
    <location>
        <begin position="822"/>
        <end position="858"/>
    </location>
</feature>
<dbReference type="CDD" id="cd00114">
    <property type="entry name" value="LIGANc"/>
    <property type="match status" value="1"/>
</dbReference>
<dbReference type="InterPro" id="IPR013839">
    <property type="entry name" value="DNAligase_adenylation"/>
</dbReference>
<keyword evidence="4 10" id="KW-0227">DNA damage</keyword>
<dbReference type="SMART" id="SM00292">
    <property type="entry name" value="BRCT"/>
    <property type="match status" value="1"/>
</dbReference>
<organism evidence="13 14">
    <name type="scientific">Cellulomonas iranensis</name>
    <dbReference type="NCBI Taxonomy" id="76862"/>
    <lineage>
        <taxon>Bacteria</taxon>
        <taxon>Bacillati</taxon>
        <taxon>Actinomycetota</taxon>
        <taxon>Actinomycetes</taxon>
        <taxon>Micrococcales</taxon>
        <taxon>Cellulomonadaceae</taxon>
        <taxon>Cellulomonas</taxon>
    </lineage>
</organism>
<evidence type="ECO:0000256" key="1">
    <source>
        <dbReference type="ARBA" id="ARBA00022598"/>
    </source>
</evidence>
<dbReference type="Pfam" id="PF00533">
    <property type="entry name" value="BRCT"/>
    <property type="match status" value="1"/>
</dbReference>
<comment type="cofactor">
    <cofactor evidence="10">
        <name>Mg(2+)</name>
        <dbReference type="ChEBI" id="CHEBI:18420"/>
    </cofactor>
    <cofactor evidence="10">
        <name>Mn(2+)</name>
        <dbReference type="ChEBI" id="CHEBI:29035"/>
    </cofactor>
</comment>
<dbReference type="Gene3D" id="6.20.10.30">
    <property type="match status" value="1"/>
</dbReference>
<feature type="binding site" evidence="10">
    <location>
        <position position="453"/>
    </location>
    <ligand>
        <name>Zn(2+)</name>
        <dbReference type="ChEBI" id="CHEBI:29105"/>
    </ligand>
</feature>
<dbReference type="Gene3D" id="1.10.287.610">
    <property type="entry name" value="Helix hairpin bin"/>
    <property type="match status" value="1"/>
</dbReference>
<reference evidence="13 14" key="1">
    <citation type="submission" date="2023-07" db="EMBL/GenBank/DDBJ databases">
        <title>Sequencing the genomes of 1000 actinobacteria strains.</title>
        <authorList>
            <person name="Klenk H.-P."/>
        </authorList>
    </citation>
    <scope>NUCLEOTIDE SEQUENCE [LARGE SCALE GENOMIC DNA]</scope>
    <source>
        <strain evidence="13 14">DSM 14785</strain>
    </source>
</reference>
<dbReference type="Gene3D" id="2.40.50.140">
    <property type="entry name" value="Nucleic acid-binding proteins"/>
    <property type="match status" value="1"/>
</dbReference>
<proteinExistence type="inferred from homology"/>
<dbReference type="InterPro" id="IPR041663">
    <property type="entry name" value="DisA/LigA_HHH"/>
</dbReference>
<evidence type="ECO:0000256" key="2">
    <source>
        <dbReference type="ARBA" id="ARBA00022705"/>
    </source>
</evidence>
<evidence type="ECO:0000256" key="6">
    <source>
        <dbReference type="ARBA" id="ARBA00022842"/>
    </source>
</evidence>
<dbReference type="NCBIfam" id="TIGR00575">
    <property type="entry name" value="dnlj"/>
    <property type="match status" value="1"/>
</dbReference>
<dbReference type="HAMAP" id="MF_01588">
    <property type="entry name" value="DNA_ligase_A"/>
    <property type="match status" value="1"/>
</dbReference>
<feature type="binding site" evidence="10">
    <location>
        <position position="309"/>
    </location>
    <ligand>
        <name>NAD(+)</name>
        <dbReference type="ChEBI" id="CHEBI:57540"/>
    </ligand>
</feature>
<dbReference type="NCBIfam" id="NF005932">
    <property type="entry name" value="PRK07956.1"/>
    <property type="match status" value="1"/>
</dbReference>
<dbReference type="PROSITE" id="PS01055">
    <property type="entry name" value="DNA_LIGASE_N1"/>
    <property type="match status" value="1"/>
</dbReference>
<feature type="region of interest" description="Disordered" evidence="11">
    <location>
        <begin position="206"/>
        <end position="226"/>
    </location>
</feature>
<dbReference type="Pfam" id="PF03120">
    <property type="entry name" value="OB_DNA_ligase"/>
    <property type="match status" value="1"/>
</dbReference>
<dbReference type="SUPFAM" id="SSF52113">
    <property type="entry name" value="BRCT domain"/>
    <property type="match status" value="1"/>
</dbReference>
<feature type="binding site" evidence="10">
    <location>
        <begin position="94"/>
        <end position="95"/>
    </location>
    <ligand>
        <name>NAD(+)</name>
        <dbReference type="ChEBI" id="CHEBI:57540"/>
    </ligand>
</feature>
<evidence type="ECO:0000256" key="10">
    <source>
        <dbReference type="HAMAP-Rule" id="MF_01588"/>
    </source>
</evidence>
<dbReference type="InterPro" id="IPR012340">
    <property type="entry name" value="NA-bd_OB-fold"/>
</dbReference>
<dbReference type="SUPFAM" id="SSF56091">
    <property type="entry name" value="DNA ligase/mRNA capping enzyme, catalytic domain"/>
    <property type="match status" value="1"/>
</dbReference>
<feature type="binding site" evidence="10">
    <location>
        <position position="333"/>
    </location>
    <ligand>
        <name>NAD(+)</name>
        <dbReference type="ChEBI" id="CHEBI:57540"/>
    </ligand>
</feature>
<dbReference type="EC" id="6.5.1.2" evidence="10"/>
<dbReference type="PANTHER" id="PTHR23389:SF9">
    <property type="entry name" value="DNA LIGASE"/>
    <property type="match status" value="1"/>
</dbReference>
<evidence type="ECO:0000313" key="14">
    <source>
        <dbReference type="Proteomes" id="UP001240250"/>
    </source>
</evidence>
<keyword evidence="6 10" id="KW-0460">Magnesium</keyword>
<dbReference type="InterPro" id="IPR001679">
    <property type="entry name" value="DNA_ligase"/>
</dbReference>
<feature type="compositionally biased region" description="Low complexity" evidence="11">
    <location>
        <begin position="206"/>
        <end position="220"/>
    </location>
</feature>
<keyword evidence="1 10" id="KW-0436">Ligase</keyword>
<accession>A0ABU0GFQ4</accession>
<evidence type="ECO:0000313" key="13">
    <source>
        <dbReference type="EMBL" id="MDQ0424190.1"/>
    </source>
</evidence>
<comment type="catalytic activity">
    <reaction evidence="9 10">
        <text>NAD(+) + (deoxyribonucleotide)n-3'-hydroxyl + 5'-phospho-(deoxyribonucleotide)m = (deoxyribonucleotide)n+m + AMP + beta-nicotinamide D-nucleotide.</text>
        <dbReference type="EC" id="6.5.1.2"/>
    </reaction>
</comment>
<feature type="active site" description="N6-AMP-lysine intermediate" evidence="10">
    <location>
        <position position="128"/>
    </location>
</feature>